<keyword evidence="1" id="KW-0732">Signal</keyword>
<dbReference type="RefSeq" id="WP_316782238.1">
    <property type="nucleotide sequence ID" value="NZ_JASMWN010000033.1"/>
</dbReference>
<keyword evidence="3" id="KW-1185">Reference proteome</keyword>
<sequence length="125" mass="13617">MTTYRCKTLTVAGLVMHLCSPASAQDRPTEEILSEAQGVLHLTCNTLFETYGNNEDAMLDVIGLMVAVSLNNRGIDFTTLDLTPQEKDEIQAEFADQIGDICAEDADALMAGIVDHTVADLVTYY</sequence>
<organism evidence="2 3">
    <name type="scientific">Sedimentitalea todarodis</name>
    <dbReference type="NCBI Taxonomy" id="1631240"/>
    <lineage>
        <taxon>Bacteria</taxon>
        <taxon>Pseudomonadati</taxon>
        <taxon>Pseudomonadota</taxon>
        <taxon>Alphaproteobacteria</taxon>
        <taxon>Rhodobacterales</taxon>
        <taxon>Paracoccaceae</taxon>
        <taxon>Sedimentitalea</taxon>
    </lineage>
</organism>
<proteinExistence type="predicted"/>
<protein>
    <submittedName>
        <fullName evidence="2">Uncharacterized protein</fullName>
    </submittedName>
</protein>
<name>A0ABU3VKZ9_9RHOB</name>
<evidence type="ECO:0000256" key="1">
    <source>
        <dbReference type="SAM" id="SignalP"/>
    </source>
</evidence>
<accession>A0ABU3VKZ9</accession>
<reference evidence="3" key="1">
    <citation type="submission" date="2023-05" db="EMBL/GenBank/DDBJ databases">
        <title>Sedimentitalea sp. nov. JM2-8.</title>
        <authorList>
            <person name="Huang J."/>
        </authorList>
    </citation>
    <scope>NUCLEOTIDE SEQUENCE [LARGE SCALE GENOMIC DNA]</scope>
    <source>
        <strain evidence="3">KHS03</strain>
    </source>
</reference>
<feature type="signal peptide" evidence="1">
    <location>
        <begin position="1"/>
        <end position="24"/>
    </location>
</feature>
<comment type="caution">
    <text evidence="2">The sequence shown here is derived from an EMBL/GenBank/DDBJ whole genome shotgun (WGS) entry which is preliminary data.</text>
</comment>
<dbReference type="Proteomes" id="UP001255416">
    <property type="component" value="Unassembled WGS sequence"/>
</dbReference>
<evidence type="ECO:0000313" key="3">
    <source>
        <dbReference type="Proteomes" id="UP001255416"/>
    </source>
</evidence>
<feature type="chain" id="PRO_5045529182" evidence="1">
    <location>
        <begin position="25"/>
        <end position="125"/>
    </location>
</feature>
<gene>
    <name evidence="2" type="ORF">QO231_23780</name>
</gene>
<dbReference type="EMBL" id="JASMWN010000033">
    <property type="protein sequence ID" value="MDU9006859.1"/>
    <property type="molecule type" value="Genomic_DNA"/>
</dbReference>
<evidence type="ECO:0000313" key="2">
    <source>
        <dbReference type="EMBL" id="MDU9006859.1"/>
    </source>
</evidence>